<sequence length="1689" mass="192914">MPDTDEPTLLHCEKCERPLPDDQQTNPIFCMNCVSTYHAECVGIQYSNWTKLPTARKQSYLCKYCKESEKTPAPDMPALTQAVIKGVTTANRPDPGKTPKYLDPCIQNFTSFNINSPPQIMHFLLKLREIHLVSPQSIAPMIRQLSLQPNFTYFKQLLRRWQGDLNYDTLSTAIKKELFNTNIQLQLTMKYIQRLQKPNEEFREFAERVIGANDLLQAYTDAQLIDIIMSHVLPKDRQYFVHTTKPTNKDELYSLIQQVEVMHREFHTASNFSRNRYQQYNVQPKKVYNPSAMQGYKQYNVQGKDESKYRHDSRYPVSAGGKQVQNSETFQQVKHEYNNDKQPFLHSMPFPTRNTCSPYNKNGNYNNNHGNKPYNAYNSQPSASGKPNYNNQRTPTQQRGGIRAMNTYKNFQKPKNAGEPMPDFSAPSSNNRRQGNVALASQVQPQATSRPCEPTATSSSQYIPDNITKLQPQWMQHNNQYTNNKTMMTRERMFPLITRQSELELTIENKPCIALLDTGSTSTAINKDYFSTHFQHVNTHQIPRKSIIAAGGSELATSKAATLKVQIANNTWQHNFLIIPDLSIDMVLGMDFMTRVKLIYNIAEGTISFQHSPDIIVPLSTNEDTNITNYAFPTAQVESIKVFRQIPDNNNLMLPNILNLYPDVLNEIPGKTDVVNCKVVLQENAQPPKARCAYHINPNLLPVMKEEIAKLLRLGIITPFRGTPTAACFLVPKQKKHPEDPNTYRLVCDFRALNKVLQYHSHPIPTIPSLLAHLNKARVFTLFDMNSAYNQIPISEDSQHLVSFTTPFANYKYNYVPFGLATGGNILSELMHSILGDLHATCVIWFLDDVLVYSPDIKTHVSDVQKVLDRFRQAHITLSASKLQFACTTVKFLGHVITQGTVTIDQGRSDILSKLERPRNTKGIAQFLGAVGFFQPFIPKYAELCVPLNKMRKKNIPFNWTPDCEQSYTTLINILSNPPVLALPDFTVPFSIWTDASNNAISYVLTQIDPHTGKHRPVAFAGRKLSESELKYTIYEKEFLAALQGICKFRFYVEHSKFTLYTDNKSIATITKMDNPNARIQRWVTRLISYNFSIKHIPSRQNAFADYLSRAEWKPTSSPLATATLPVKAPTDGQPRGHDNGMTLPSSQPKDQYQSDTAQIFKNQSESYQKTLRSILQTDTKVNTTPALPFNNSQNETNKHSRHDLPPYNVCTTSSTGPPTENIATTCSTNNLPSSPTDSPIEISNSSYNIPPCTNDDNYMMNNTSPNENSHNISHDNNHMCILQHYPAIFNDLPRLQREDPTLGPIIENLQHPTTPIDDYLLLNGILYFKFNNIQRIYIPTSMLNLIIRYHHDSVFGTHMGIQKTLARIQKHFYYPNLQQYVRDHVSNCIVCARSKYLQRTPGTHSSYQYSYPTEALFLDVAHFPRSTRGNKFLLIVVDAFSNYVILIPMKKQTSQLIIDNLTKYVFCSYGYPKYLITDNGSVFTSRLFNAFLLSNGINAKLLPRHYHSPNKAERVIRDVKTAITAYHAENQVMWDINIHHFQMSINNVKHSSTLYSPAKLFLGREFQTPIHLIWDIPPEMPADDQSELWARAYANTTHARHLQKKYYDRRHSHVTYTVGDLCLIKSYILSSAINNVNDKISYKYTDPYVITAVLSPVTYELQNIADPTDIKRQHVGQLKLFRKAANPQ</sequence>
<evidence type="ECO:0000256" key="7">
    <source>
        <dbReference type="ARBA" id="ARBA00022771"/>
    </source>
</evidence>
<feature type="region of interest" description="Disordered" evidence="15">
    <location>
        <begin position="412"/>
        <end position="461"/>
    </location>
</feature>
<keyword evidence="4" id="KW-0540">Nuclease</keyword>
<keyword evidence="13" id="KW-0695">RNA-directed DNA polymerase</keyword>
<dbReference type="GO" id="GO:0008270">
    <property type="term" value="F:zinc ion binding"/>
    <property type="evidence" value="ECO:0007669"/>
    <property type="project" value="UniProtKB-KW"/>
</dbReference>
<dbReference type="GO" id="GO:0015074">
    <property type="term" value="P:DNA integration"/>
    <property type="evidence" value="ECO:0007669"/>
    <property type="project" value="InterPro"/>
</dbReference>
<feature type="compositionally biased region" description="Polar residues" evidence="15">
    <location>
        <begin position="1143"/>
        <end position="1154"/>
    </location>
</feature>
<evidence type="ECO:0000256" key="2">
    <source>
        <dbReference type="ARBA" id="ARBA00022679"/>
    </source>
</evidence>
<dbReference type="GO" id="GO:0003676">
    <property type="term" value="F:nucleic acid binding"/>
    <property type="evidence" value="ECO:0007669"/>
    <property type="project" value="InterPro"/>
</dbReference>
<dbReference type="Gene3D" id="3.30.420.10">
    <property type="entry name" value="Ribonuclease H-like superfamily/Ribonuclease H"/>
    <property type="match status" value="1"/>
</dbReference>
<dbReference type="SUPFAM" id="SSF56672">
    <property type="entry name" value="DNA/RNA polymerases"/>
    <property type="match status" value="1"/>
</dbReference>
<feature type="compositionally biased region" description="Low complexity" evidence="15">
    <location>
        <begin position="358"/>
        <end position="378"/>
    </location>
</feature>
<reference evidence="21" key="3">
    <citation type="journal article" date="2016" name="Gigascience">
        <title>De novo construction of an expanded transcriptome assembly for the western tarnished plant bug, Lygus hesperus.</title>
        <authorList>
            <person name="Tassone E.E."/>
            <person name="Geib S.M."/>
            <person name="Hall B."/>
            <person name="Fabrick J.A."/>
            <person name="Brent C.S."/>
            <person name="Hull J.J."/>
        </authorList>
    </citation>
    <scope>NUCLEOTIDE SEQUENCE</scope>
</reference>
<dbReference type="SUPFAM" id="SSF50630">
    <property type="entry name" value="Acid proteases"/>
    <property type="match status" value="1"/>
</dbReference>
<feature type="region of interest" description="Disordered" evidence="15">
    <location>
        <begin position="1119"/>
        <end position="1154"/>
    </location>
</feature>
<dbReference type="InterPro" id="IPR041588">
    <property type="entry name" value="Integrase_H2C2"/>
</dbReference>
<keyword evidence="5" id="KW-0479">Metal-binding</keyword>
<dbReference type="CDD" id="cd15489">
    <property type="entry name" value="PHD_SF"/>
    <property type="match status" value="1"/>
</dbReference>
<dbReference type="PROSITE" id="PS01359">
    <property type="entry name" value="ZF_PHD_1"/>
    <property type="match status" value="1"/>
</dbReference>
<dbReference type="CDD" id="cd00303">
    <property type="entry name" value="retropepsin_like"/>
    <property type="match status" value="1"/>
</dbReference>
<dbReference type="PANTHER" id="PTHR37984:SF5">
    <property type="entry name" value="PROTEIN NYNRIN-LIKE"/>
    <property type="match status" value="1"/>
</dbReference>
<dbReference type="GO" id="GO:0004519">
    <property type="term" value="F:endonuclease activity"/>
    <property type="evidence" value="ECO:0007669"/>
    <property type="project" value="UniProtKB-KW"/>
</dbReference>
<dbReference type="InterPro" id="IPR019786">
    <property type="entry name" value="Zinc_finger_PHD-type_CS"/>
</dbReference>
<dbReference type="SUPFAM" id="SSF57903">
    <property type="entry name" value="FYVE/PHD zinc finger"/>
    <property type="match status" value="1"/>
</dbReference>
<dbReference type="EMBL" id="GBHO01025534">
    <property type="protein sequence ID" value="JAG18070.1"/>
    <property type="molecule type" value="Transcribed_RNA"/>
</dbReference>
<evidence type="ECO:0000256" key="13">
    <source>
        <dbReference type="ARBA" id="ARBA00022918"/>
    </source>
</evidence>
<evidence type="ECO:0000259" key="18">
    <source>
        <dbReference type="PROSITE" id="PS50994"/>
    </source>
</evidence>
<dbReference type="Pfam" id="PF17921">
    <property type="entry name" value="Integrase_H2C2"/>
    <property type="match status" value="1"/>
</dbReference>
<dbReference type="CDD" id="cd01647">
    <property type="entry name" value="RT_LTR"/>
    <property type="match status" value="1"/>
</dbReference>
<dbReference type="EMBL" id="GBHO01025535">
    <property type="protein sequence ID" value="JAG18069.1"/>
    <property type="molecule type" value="Transcribed_RNA"/>
</dbReference>
<protein>
    <recommendedName>
        <fullName evidence="1">RNA-directed DNA polymerase</fullName>
        <ecNumber evidence="1">2.7.7.49</ecNumber>
    </recommendedName>
</protein>
<dbReference type="InterPro" id="IPR012337">
    <property type="entry name" value="RNaseH-like_sf"/>
</dbReference>
<evidence type="ECO:0000313" key="21">
    <source>
        <dbReference type="EMBL" id="JAQ05053.1"/>
    </source>
</evidence>
<evidence type="ECO:0000256" key="10">
    <source>
        <dbReference type="ARBA" id="ARBA00022842"/>
    </source>
</evidence>
<reference evidence="20" key="1">
    <citation type="journal article" date="2014" name="PLoS ONE">
        <title>Transcriptome-Based Identification of ABC Transporters in the Western Tarnished Plant Bug Lygus hesperus.</title>
        <authorList>
            <person name="Hull J.J."/>
            <person name="Chaney K."/>
            <person name="Geib S.M."/>
            <person name="Fabrick J.A."/>
            <person name="Brent C.S."/>
            <person name="Walsh D."/>
            <person name="Lavine L.C."/>
        </authorList>
    </citation>
    <scope>NUCLEOTIDE SEQUENCE</scope>
</reference>
<dbReference type="Pfam" id="PF00078">
    <property type="entry name" value="RVT_1"/>
    <property type="match status" value="1"/>
</dbReference>
<dbReference type="PROSITE" id="PS50175">
    <property type="entry name" value="ASP_PROT_RETROV"/>
    <property type="match status" value="1"/>
</dbReference>
<evidence type="ECO:0000256" key="8">
    <source>
        <dbReference type="ARBA" id="ARBA00022801"/>
    </source>
</evidence>
<feature type="domain" description="Peptidase A2" evidence="16">
    <location>
        <begin position="512"/>
        <end position="592"/>
    </location>
</feature>
<dbReference type="FunFam" id="3.30.70.270:FF:000020">
    <property type="entry name" value="Transposon Tf2-6 polyprotein-like Protein"/>
    <property type="match status" value="1"/>
</dbReference>
<reference evidence="20" key="2">
    <citation type="submission" date="2014-07" db="EMBL/GenBank/DDBJ databases">
        <authorList>
            <person name="Hull J."/>
        </authorList>
    </citation>
    <scope>NUCLEOTIDE SEQUENCE</scope>
</reference>
<dbReference type="InterPro" id="IPR001995">
    <property type="entry name" value="Peptidase_A2_cat"/>
</dbReference>
<dbReference type="InterPro" id="IPR050951">
    <property type="entry name" value="Retrovirus_Pol_polyprotein"/>
</dbReference>
<evidence type="ECO:0000256" key="12">
    <source>
        <dbReference type="ARBA" id="ARBA00022908"/>
    </source>
</evidence>
<dbReference type="Pfam" id="PF17919">
    <property type="entry name" value="RT_RNaseH_2"/>
    <property type="match status" value="1"/>
</dbReference>
<keyword evidence="8" id="KW-0378">Hydrolase</keyword>
<evidence type="ECO:0000256" key="6">
    <source>
        <dbReference type="ARBA" id="ARBA00022759"/>
    </source>
</evidence>
<dbReference type="EMBL" id="GDHC01013576">
    <property type="protein sequence ID" value="JAQ05053.1"/>
    <property type="molecule type" value="Transcribed_RNA"/>
</dbReference>
<evidence type="ECO:0000313" key="20">
    <source>
        <dbReference type="EMBL" id="JAG18070.1"/>
    </source>
</evidence>
<keyword evidence="9" id="KW-0862">Zinc</keyword>
<evidence type="ECO:0000256" key="11">
    <source>
        <dbReference type="ARBA" id="ARBA00022884"/>
    </source>
</evidence>
<dbReference type="InterPro" id="IPR000477">
    <property type="entry name" value="RT_dom"/>
</dbReference>
<keyword evidence="7" id="KW-0863">Zinc-finger</keyword>
<evidence type="ECO:0000259" key="17">
    <source>
        <dbReference type="PROSITE" id="PS50878"/>
    </source>
</evidence>
<evidence type="ECO:0000259" key="16">
    <source>
        <dbReference type="PROSITE" id="PS50175"/>
    </source>
</evidence>
<dbReference type="Pfam" id="PF13650">
    <property type="entry name" value="Asp_protease_2"/>
    <property type="match status" value="1"/>
</dbReference>
<dbReference type="Gene3D" id="2.40.70.10">
    <property type="entry name" value="Acid Proteases"/>
    <property type="match status" value="1"/>
</dbReference>
<feature type="compositionally biased region" description="Polar residues" evidence="15">
    <location>
        <begin position="379"/>
        <end position="399"/>
    </location>
</feature>
<gene>
    <name evidence="21" type="primary">Tf2-1_95</name>
    <name evidence="19" type="ORF">CM83_61063</name>
    <name evidence="20" type="ORF">CM83_61064</name>
    <name evidence="21" type="ORF">g.77890</name>
</gene>
<keyword evidence="11" id="KW-0694">RNA-binding</keyword>
<evidence type="ECO:0000313" key="19">
    <source>
        <dbReference type="EMBL" id="JAG18069.1"/>
    </source>
</evidence>
<evidence type="ECO:0000256" key="15">
    <source>
        <dbReference type="SAM" id="MobiDB-lite"/>
    </source>
</evidence>
<proteinExistence type="predicted"/>
<feature type="compositionally biased region" description="Polar residues" evidence="15">
    <location>
        <begin position="1186"/>
        <end position="1196"/>
    </location>
</feature>
<feature type="compositionally biased region" description="Basic and acidic residues" evidence="15">
    <location>
        <begin position="303"/>
        <end position="314"/>
    </location>
</feature>
<dbReference type="GO" id="GO:0042575">
    <property type="term" value="C:DNA polymerase complex"/>
    <property type="evidence" value="ECO:0007669"/>
    <property type="project" value="UniProtKB-ARBA"/>
</dbReference>
<dbReference type="PROSITE" id="PS50878">
    <property type="entry name" value="RT_POL"/>
    <property type="match status" value="1"/>
</dbReference>
<feature type="region of interest" description="Disordered" evidence="15">
    <location>
        <begin position="341"/>
        <end position="399"/>
    </location>
</feature>
<dbReference type="FunFam" id="1.10.340.70:FF:000001">
    <property type="entry name" value="Retrovirus-related Pol polyprotein from transposon gypsy-like Protein"/>
    <property type="match status" value="1"/>
</dbReference>
<keyword evidence="2" id="KW-0808">Transferase</keyword>
<dbReference type="EC" id="2.7.7.49" evidence="1"/>
<accession>A0A0A9XLT7</accession>
<dbReference type="PANTHER" id="PTHR37984">
    <property type="entry name" value="PROTEIN CBG26694"/>
    <property type="match status" value="1"/>
</dbReference>
<dbReference type="Gene3D" id="3.30.70.270">
    <property type="match status" value="2"/>
</dbReference>
<feature type="domain" description="Reverse transcriptase" evidence="17">
    <location>
        <begin position="712"/>
        <end position="897"/>
    </location>
</feature>
<dbReference type="InterPro" id="IPR011011">
    <property type="entry name" value="Znf_FYVE_PHD"/>
</dbReference>
<dbReference type="InterPro" id="IPR021109">
    <property type="entry name" value="Peptidase_aspartic_dom_sf"/>
</dbReference>
<dbReference type="CDD" id="cd09274">
    <property type="entry name" value="RNase_HI_RT_Ty3"/>
    <property type="match status" value="1"/>
</dbReference>
<feature type="compositionally biased region" description="Polar residues" evidence="15">
    <location>
        <begin position="426"/>
        <end position="461"/>
    </location>
</feature>
<keyword evidence="10" id="KW-0460">Magnesium</keyword>
<name>A0A0A9XLT7_LYGHE</name>
<dbReference type="SUPFAM" id="SSF53098">
    <property type="entry name" value="Ribonuclease H-like"/>
    <property type="match status" value="1"/>
</dbReference>
<evidence type="ECO:0000256" key="3">
    <source>
        <dbReference type="ARBA" id="ARBA00022695"/>
    </source>
</evidence>
<feature type="domain" description="Integrase catalytic" evidence="18">
    <location>
        <begin position="1409"/>
        <end position="1566"/>
    </location>
</feature>
<dbReference type="InterPro" id="IPR013083">
    <property type="entry name" value="Znf_RING/FYVE/PHD"/>
</dbReference>
<dbReference type="Gene3D" id="3.10.10.10">
    <property type="entry name" value="HIV Type 1 Reverse Transcriptase, subunit A, domain 1"/>
    <property type="match status" value="1"/>
</dbReference>
<evidence type="ECO:0000256" key="14">
    <source>
        <dbReference type="ARBA" id="ARBA00023268"/>
    </source>
</evidence>
<evidence type="ECO:0000256" key="5">
    <source>
        <dbReference type="ARBA" id="ARBA00022723"/>
    </source>
</evidence>
<keyword evidence="12" id="KW-0229">DNA integration</keyword>
<keyword evidence="6" id="KW-0255">Endonuclease</keyword>
<dbReference type="Gene3D" id="1.10.340.70">
    <property type="match status" value="1"/>
</dbReference>
<dbReference type="Gene3D" id="3.30.40.10">
    <property type="entry name" value="Zinc/RING finger domain, C3HC4 (zinc finger)"/>
    <property type="match status" value="1"/>
</dbReference>
<dbReference type="Pfam" id="PF00665">
    <property type="entry name" value="rve"/>
    <property type="match status" value="1"/>
</dbReference>
<dbReference type="PROSITE" id="PS00141">
    <property type="entry name" value="ASP_PROTEASE"/>
    <property type="match status" value="1"/>
</dbReference>
<dbReference type="PROSITE" id="PS50994">
    <property type="entry name" value="INTEGRASE"/>
    <property type="match status" value="1"/>
</dbReference>
<dbReference type="InterPro" id="IPR043128">
    <property type="entry name" value="Rev_trsase/Diguanyl_cyclase"/>
</dbReference>
<dbReference type="GO" id="GO:0004190">
    <property type="term" value="F:aspartic-type endopeptidase activity"/>
    <property type="evidence" value="ECO:0007669"/>
    <property type="project" value="InterPro"/>
</dbReference>
<dbReference type="GO" id="GO:0006508">
    <property type="term" value="P:proteolysis"/>
    <property type="evidence" value="ECO:0007669"/>
    <property type="project" value="InterPro"/>
</dbReference>
<dbReference type="InterPro" id="IPR001584">
    <property type="entry name" value="Integrase_cat-core"/>
</dbReference>
<evidence type="ECO:0000256" key="4">
    <source>
        <dbReference type="ARBA" id="ARBA00022722"/>
    </source>
</evidence>
<evidence type="ECO:0000256" key="1">
    <source>
        <dbReference type="ARBA" id="ARBA00012493"/>
    </source>
</evidence>
<dbReference type="InterPro" id="IPR041577">
    <property type="entry name" value="RT_RNaseH_2"/>
</dbReference>
<keyword evidence="3" id="KW-0548">Nucleotidyltransferase</keyword>
<dbReference type="InterPro" id="IPR036397">
    <property type="entry name" value="RNaseH_sf"/>
</dbReference>
<dbReference type="InterPro" id="IPR043502">
    <property type="entry name" value="DNA/RNA_pol_sf"/>
</dbReference>
<dbReference type="GO" id="GO:0003964">
    <property type="term" value="F:RNA-directed DNA polymerase activity"/>
    <property type="evidence" value="ECO:0007669"/>
    <property type="project" value="UniProtKB-KW"/>
</dbReference>
<feature type="region of interest" description="Disordered" evidence="15">
    <location>
        <begin position="1186"/>
        <end position="1207"/>
    </location>
</feature>
<feature type="region of interest" description="Disordered" evidence="15">
    <location>
        <begin position="302"/>
        <end position="324"/>
    </location>
</feature>
<organism evidence="20">
    <name type="scientific">Lygus hesperus</name>
    <name type="common">Western plant bug</name>
    <dbReference type="NCBI Taxonomy" id="30085"/>
    <lineage>
        <taxon>Eukaryota</taxon>
        <taxon>Metazoa</taxon>
        <taxon>Ecdysozoa</taxon>
        <taxon>Arthropoda</taxon>
        <taxon>Hexapoda</taxon>
        <taxon>Insecta</taxon>
        <taxon>Pterygota</taxon>
        <taxon>Neoptera</taxon>
        <taxon>Paraneoptera</taxon>
        <taxon>Hemiptera</taxon>
        <taxon>Heteroptera</taxon>
        <taxon>Panheteroptera</taxon>
        <taxon>Cimicomorpha</taxon>
        <taxon>Miridae</taxon>
        <taxon>Mirini</taxon>
        <taxon>Lygus</taxon>
    </lineage>
</organism>
<evidence type="ECO:0000256" key="9">
    <source>
        <dbReference type="ARBA" id="ARBA00022833"/>
    </source>
</evidence>
<dbReference type="InterPro" id="IPR001969">
    <property type="entry name" value="Aspartic_peptidase_AS"/>
</dbReference>
<keyword evidence="14" id="KW-0511">Multifunctional enzyme</keyword>